<evidence type="ECO:0000256" key="1">
    <source>
        <dbReference type="SAM" id="Phobius"/>
    </source>
</evidence>
<protein>
    <submittedName>
        <fullName evidence="2">ABC transporter permease</fullName>
    </submittedName>
</protein>
<dbReference type="Proteomes" id="UP000279446">
    <property type="component" value="Unassembled WGS sequence"/>
</dbReference>
<feature type="transmembrane region" description="Helical" evidence="1">
    <location>
        <begin position="36"/>
        <end position="54"/>
    </location>
</feature>
<keyword evidence="1" id="KW-1133">Transmembrane helix</keyword>
<keyword evidence="1" id="KW-0472">Membrane</keyword>
<proteinExistence type="predicted"/>
<dbReference type="InterPro" id="IPR010390">
    <property type="entry name" value="ABC-2_transporter-like"/>
</dbReference>
<accession>A0A433Y945</accession>
<organism evidence="2 3">
    <name type="scientific">Paenibacillus anaericanus</name>
    <dbReference type="NCBI Taxonomy" id="170367"/>
    <lineage>
        <taxon>Bacteria</taxon>
        <taxon>Bacillati</taxon>
        <taxon>Bacillota</taxon>
        <taxon>Bacilli</taxon>
        <taxon>Bacillales</taxon>
        <taxon>Paenibacillaceae</taxon>
        <taxon>Paenibacillus</taxon>
    </lineage>
</organism>
<keyword evidence="1" id="KW-0812">Transmembrane</keyword>
<dbReference type="OrthoDB" id="9788195at2"/>
<dbReference type="PANTHER" id="PTHR36833">
    <property type="entry name" value="SLR0610 PROTEIN-RELATED"/>
    <property type="match status" value="1"/>
</dbReference>
<feature type="transmembrane region" description="Helical" evidence="1">
    <location>
        <begin position="131"/>
        <end position="157"/>
    </location>
</feature>
<dbReference type="PANTHER" id="PTHR36833:SF1">
    <property type="entry name" value="INTEGRAL MEMBRANE TRANSPORT PROTEIN"/>
    <property type="match status" value="1"/>
</dbReference>
<dbReference type="EMBL" id="RZNY01000009">
    <property type="protein sequence ID" value="RUT46411.1"/>
    <property type="molecule type" value="Genomic_DNA"/>
</dbReference>
<feature type="transmembrane region" description="Helical" evidence="1">
    <location>
        <begin position="184"/>
        <end position="202"/>
    </location>
</feature>
<dbReference type="Pfam" id="PF06182">
    <property type="entry name" value="ABC2_membrane_6"/>
    <property type="match status" value="1"/>
</dbReference>
<gene>
    <name evidence="2" type="ORF">EJP82_12560</name>
</gene>
<dbReference type="AlphaFoldDB" id="A0A433Y945"/>
<feature type="transmembrane region" description="Helical" evidence="1">
    <location>
        <begin position="7"/>
        <end position="30"/>
    </location>
</feature>
<evidence type="ECO:0000313" key="3">
    <source>
        <dbReference type="Proteomes" id="UP000279446"/>
    </source>
</evidence>
<reference evidence="2 3" key="1">
    <citation type="submission" date="2018-12" db="EMBL/GenBank/DDBJ databases">
        <authorList>
            <person name="Sun L."/>
            <person name="Chen Z."/>
        </authorList>
    </citation>
    <scope>NUCLEOTIDE SEQUENCE [LARGE SCALE GENOMIC DNA]</scope>
    <source>
        <strain evidence="2 3">DSM 15890</strain>
    </source>
</reference>
<feature type="transmembrane region" description="Helical" evidence="1">
    <location>
        <begin position="101"/>
        <end position="119"/>
    </location>
</feature>
<comment type="caution">
    <text evidence="2">The sequence shown here is derived from an EMBL/GenBank/DDBJ whole genome shotgun (WGS) entry which is preliminary data.</text>
</comment>
<feature type="transmembrane region" description="Helical" evidence="1">
    <location>
        <begin position="214"/>
        <end position="233"/>
    </location>
</feature>
<keyword evidence="3" id="KW-1185">Reference proteome</keyword>
<name>A0A433Y945_9BACL</name>
<sequence length="245" mass="27842">MMEYRVDFLIGVMSVLFVQGTSILFIALVFHNVDTIHGWTFYQLLFIFAVAMLGRSLEHTFFDNLWTLGWQYIRPGNFDRLLVRPVNPLFQIIAERVQQDGVGSFLVGIIVLFTAIPHLELHWGIAEVMLLIVMIISSAAIFLAVNLFFATLSFWMVDSLPVMYAVQGMNDFARYPMQIYGKGVRFVLTWIIPYGFTAFYPAALFLDGSGFRSIGIWTPVVAIVTLSIALLFWKRGLRSFVSTGN</sequence>
<evidence type="ECO:0000313" key="2">
    <source>
        <dbReference type="EMBL" id="RUT46411.1"/>
    </source>
</evidence>